<dbReference type="RefSeq" id="XP_014155614.1">
    <property type="nucleotide sequence ID" value="XM_014300139.1"/>
</dbReference>
<gene>
    <name evidence="2" type="ORF">SARC_05984</name>
</gene>
<dbReference type="EMBL" id="KQ242005">
    <property type="protein sequence ID" value="KNC81712.1"/>
    <property type="molecule type" value="Genomic_DNA"/>
</dbReference>
<evidence type="ECO:0000259" key="1">
    <source>
        <dbReference type="Pfam" id="PF12937"/>
    </source>
</evidence>
<dbReference type="SUPFAM" id="SSF81383">
    <property type="entry name" value="F-box domain"/>
    <property type="match status" value="1"/>
</dbReference>
<feature type="non-terminal residue" evidence="2">
    <location>
        <position position="81"/>
    </location>
</feature>
<dbReference type="InterPro" id="IPR036047">
    <property type="entry name" value="F-box-like_dom_sf"/>
</dbReference>
<dbReference type="AlphaFoldDB" id="A0A0L0FY14"/>
<dbReference type="GeneID" id="25906488"/>
<dbReference type="Gene3D" id="1.20.1280.50">
    <property type="match status" value="1"/>
</dbReference>
<dbReference type="InterPro" id="IPR001810">
    <property type="entry name" value="F-box_dom"/>
</dbReference>
<evidence type="ECO:0000313" key="2">
    <source>
        <dbReference type="EMBL" id="KNC81712.1"/>
    </source>
</evidence>
<name>A0A0L0FY14_9EUKA</name>
<reference evidence="2 3" key="1">
    <citation type="submission" date="2011-02" db="EMBL/GenBank/DDBJ databases">
        <title>The Genome Sequence of Sphaeroforma arctica JP610.</title>
        <authorList>
            <consortium name="The Broad Institute Genome Sequencing Platform"/>
            <person name="Russ C."/>
            <person name="Cuomo C."/>
            <person name="Young S.K."/>
            <person name="Zeng Q."/>
            <person name="Gargeya S."/>
            <person name="Alvarado L."/>
            <person name="Berlin A."/>
            <person name="Chapman S.B."/>
            <person name="Chen Z."/>
            <person name="Freedman E."/>
            <person name="Gellesch M."/>
            <person name="Goldberg J."/>
            <person name="Griggs A."/>
            <person name="Gujja S."/>
            <person name="Heilman E."/>
            <person name="Heiman D."/>
            <person name="Howarth C."/>
            <person name="Mehta T."/>
            <person name="Neiman D."/>
            <person name="Pearson M."/>
            <person name="Roberts A."/>
            <person name="Saif S."/>
            <person name="Shea T."/>
            <person name="Shenoy N."/>
            <person name="Sisk P."/>
            <person name="Stolte C."/>
            <person name="Sykes S."/>
            <person name="White J."/>
            <person name="Yandava C."/>
            <person name="Burger G."/>
            <person name="Gray M.W."/>
            <person name="Holland P.W.H."/>
            <person name="King N."/>
            <person name="Lang F.B.F."/>
            <person name="Roger A.J."/>
            <person name="Ruiz-Trillo I."/>
            <person name="Haas B."/>
            <person name="Nusbaum C."/>
            <person name="Birren B."/>
        </authorList>
    </citation>
    <scope>NUCLEOTIDE SEQUENCE [LARGE SCALE GENOMIC DNA]</scope>
    <source>
        <strain evidence="2 3">JP610</strain>
    </source>
</reference>
<protein>
    <recommendedName>
        <fullName evidence="1">F-box domain-containing protein</fullName>
    </recommendedName>
</protein>
<accession>A0A0L0FY14</accession>
<proteinExistence type="predicted"/>
<dbReference type="OrthoDB" id="2095648at2759"/>
<dbReference type="Proteomes" id="UP000054560">
    <property type="component" value="Unassembled WGS sequence"/>
</dbReference>
<feature type="domain" description="F-box" evidence="1">
    <location>
        <begin position="16"/>
        <end position="54"/>
    </location>
</feature>
<dbReference type="Pfam" id="PF12937">
    <property type="entry name" value="F-box-like"/>
    <property type="match status" value="1"/>
</dbReference>
<keyword evidence="3" id="KW-1185">Reference proteome</keyword>
<evidence type="ECO:0000313" key="3">
    <source>
        <dbReference type="Proteomes" id="UP000054560"/>
    </source>
</evidence>
<sequence>MTECQHTLQWHQIGNIVLNVMKCLDAKDICVASQVCGLWCDIGTLDEIWKPVYMKQFLLPPPTVCCARVFLDGLNAHCKKR</sequence>
<organism evidence="2 3">
    <name type="scientific">Sphaeroforma arctica JP610</name>
    <dbReference type="NCBI Taxonomy" id="667725"/>
    <lineage>
        <taxon>Eukaryota</taxon>
        <taxon>Ichthyosporea</taxon>
        <taxon>Ichthyophonida</taxon>
        <taxon>Sphaeroforma</taxon>
    </lineage>
</organism>